<dbReference type="PATRIC" id="fig|263820.9.peg.219"/>
<keyword evidence="2" id="KW-0547">Nucleotide-binding</keyword>
<evidence type="ECO:0000259" key="4">
    <source>
        <dbReference type="PROSITE" id="PS50893"/>
    </source>
</evidence>
<evidence type="ECO:0000313" key="5">
    <source>
        <dbReference type="EMBL" id="AAT42786.1"/>
    </source>
</evidence>
<dbReference type="SUPFAM" id="SSF52540">
    <property type="entry name" value="P-loop containing nucleoside triphosphate hydrolases"/>
    <property type="match status" value="1"/>
</dbReference>
<keyword evidence="3 5" id="KW-0067">ATP-binding</keyword>
<dbReference type="PROSITE" id="PS50893">
    <property type="entry name" value="ABC_TRANSPORTER_2"/>
    <property type="match status" value="1"/>
</dbReference>
<dbReference type="PANTHER" id="PTHR42939:SF1">
    <property type="entry name" value="ABC TRANSPORTER ATP-BINDING PROTEIN ALBC-RELATED"/>
    <property type="match status" value="1"/>
</dbReference>
<dbReference type="SMART" id="SM00382">
    <property type="entry name" value="AAA"/>
    <property type="match status" value="1"/>
</dbReference>
<dbReference type="CDD" id="cd03230">
    <property type="entry name" value="ABC_DR_subfamily_A"/>
    <property type="match status" value="1"/>
</dbReference>
<dbReference type="GO" id="GO:0005524">
    <property type="term" value="F:ATP binding"/>
    <property type="evidence" value="ECO:0007669"/>
    <property type="project" value="UniProtKB-KW"/>
</dbReference>
<feature type="domain" description="ABC transporter" evidence="4">
    <location>
        <begin position="17"/>
        <end position="247"/>
    </location>
</feature>
<evidence type="ECO:0000313" key="6">
    <source>
        <dbReference type="Proteomes" id="UP000000438"/>
    </source>
</evidence>
<dbReference type="PaxDb" id="263820-PTO0201"/>
<dbReference type="eggNOG" id="arCOG00194">
    <property type="taxonomic scope" value="Archaea"/>
</dbReference>
<dbReference type="InterPro" id="IPR051782">
    <property type="entry name" value="ABC_Transporter_VariousFunc"/>
</dbReference>
<dbReference type="KEGG" id="pto:PTO0201"/>
<evidence type="ECO:0000256" key="1">
    <source>
        <dbReference type="ARBA" id="ARBA00022448"/>
    </source>
</evidence>
<dbReference type="HOGENOM" id="CLU_000604_1_2_2"/>
<dbReference type="PANTHER" id="PTHR42939">
    <property type="entry name" value="ABC TRANSPORTER ATP-BINDING PROTEIN ALBC-RELATED"/>
    <property type="match status" value="1"/>
</dbReference>
<accession>Q6L2L6</accession>
<dbReference type="Gene3D" id="3.40.50.300">
    <property type="entry name" value="P-loop containing nucleotide triphosphate hydrolases"/>
    <property type="match status" value="1"/>
</dbReference>
<sequence length="271" mass="30062">MKNYLSLIFIVYTLTQITIDNVTKRFGNITALNNINLEIGAGQIYGILGPNGSGKTTLLKIISGILDQDSGSVKINDLDTRRDNIDVKRLIGYIPETPALYESLTPMEYFSFIASVFNIDRDSIIERVRAFASALEIESYLDNFIGSLSFGTKQKVAIISAFIHDPEIIVMDEGMNGLDPRSSKIIKDLLRDFASRGKTVIFSTHILEIAEAVCDYISILYKGNIVASGTMTELKKMAGMENNNLEEIFLKVTGDENIGNLINSLRESIDK</sequence>
<dbReference type="AlphaFoldDB" id="Q6L2L6"/>
<dbReference type="GO" id="GO:0016887">
    <property type="term" value="F:ATP hydrolysis activity"/>
    <property type="evidence" value="ECO:0007669"/>
    <property type="project" value="InterPro"/>
</dbReference>
<dbReference type="STRING" id="263820.PTO0201"/>
<dbReference type="InParanoid" id="Q6L2L6"/>
<dbReference type="Proteomes" id="UP000000438">
    <property type="component" value="Chromosome"/>
</dbReference>
<keyword evidence="1" id="KW-0813">Transport</keyword>
<proteinExistence type="predicted"/>
<dbReference type="Pfam" id="PF00005">
    <property type="entry name" value="ABC_tran"/>
    <property type="match status" value="1"/>
</dbReference>
<gene>
    <name evidence="5" type="ordered locus">PTO0201</name>
</gene>
<organism evidence="5 6">
    <name type="scientific">Picrophilus torridus (strain ATCC 700027 / DSM 9790 / JCM 10055 / NBRC 100828 / KAW 2/3)</name>
    <dbReference type="NCBI Taxonomy" id="1122961"/>
    <lineage>
        <taxon>Archaea</taxon>
        <taxon>Methanobacteriati</taxon>
        <taxon>Thermoplasmatota</taxon>
        <taxon>Thermoplasmata</taxon>
        <taxon>Thermoplasmatales</taxon>
        <taxon>Picrophilaceae</taxon>
        <taxon>Picrophilus</taxon>
    </lineage>
</organism>
<evidence type="ECO:0000256" key="2">
    <source>
        <dbReference type="ARBA" id="ARBA00022741"/>
    </source>
</evidence>
<dbReference type="InterPro" id="IPR003439">
    <property type="entry name" value="ABC_transporter-like_ATP-bd"/>
</dbReference>
<evidence type="ECO:0000256" key="3">
    <source>
        <dbReference type="ARBA" id="ARBA00022840"/>
    </source>
</evidence>
<name>Q6L2L6_PICTO</name>
<protein>
    <submittedName>
        <fullName evidence="5">ABC transporter ATP-binding protein</fullName>
    </submittedName>
</protein>
<dbReference type="EMBL" id="AE017261">
    <property type="protein sequence ID" value="AAT42786.1"/>
    <property type="molecule type" value="Genomic_DNA"/>
</dbReference>
<reference evidence="5 6" key="1">
    <citation type="journal article" date="2004" name="Proc. Natl. Acad. Sci. U.S.A.">
        <title>Genome sequence of Picrophilus torridus and its implications for life around pH 0.</title>
        <authorList>
            <person name="Futterer O."/>
            <person name="Angelov A."/>
            <person name="Liesegang H."/>
            <person name="Gottschalk G."/>
            <person name="Schleper C."/>
            <person name="Schepers B."/>
            <person name="Dock C."/>
            <person name="Antranikian G."/>
            <person name="Liebl W."/>
        </authorList>
    </citation>
    <scope>NUCLEOTIDE SEQUENCE [LARGE SCALE GENOMIC DNA]</scope>
    <source>
        <strain evidence="6">ATCC 700027 / DSM 9790 / JCM 10055 / NBRC 100828</strain>
    </source>
</reference>
<dbReference type="InterPro" id="IPR027417">
    <property type="entry name" value="P-loop_NTPase"/>
</dbReference>
<dbReference type="FunCoup" id="Q6L2L6">
    <property type="interactions" value="7"/>
</dbReference>
<dbReference type="InterPro" id="IPR003593">
    <property type="entry name" value="AAA+_ATPase"/>
</dbReference>